<dbReference type="EMBL" id="JANIEX010000424">
    <property type="protein sequence ID" value="KAJ3567284.1"/>
    <property type="molecule type" value="Genomic_DNA"/>
</dbReference>
<dbReference type="AlphaFoldDB" id="A0AAD5VTA2"/>
<keyword evidence="2" id="KW-1133">Transmembrane helix</keyword>
<protein>
    <submittedName>
        <fullName evidence="3">Uncharacterized protein</fullName>
    </submittedName>
</protein>
<evidence type="ECO:0000256" key="1">
    <source>
        <dbReference type="SAM" id="MobiDB-lite"/>
    </source>
</evidence>
<feature type="transmembrane region" description="Helical" evidence="2">
    <location>
        <begin position="12"/>
        <end position="30"/>
    </location>
</feature>
<organism evidence="3 4">
    <name type="scientific">Leucocoprinus birnbaumii</name>
    <dbReference type="NCBI Taxonomy" id="56174"/>
    <lineage>
        <taxon>Eukaryota</taxon>
        <taxon>Fungi</taxon>
        <taxon>Dikarya</taxon>
        <taxon>Basidiomycota</taxon>
        <taxon>Agaricomycotina</taxon>
        <taxon>Agaricomycetes</taxon>
        <taxon>Agaricomycetidae</taxon>
        <taxon>Agaricales</taxon>
        <taxon>Agaricineae</taxon>
        <taxon>Agaricaceae</taxon>
        <taxon>Leucocoprinus</taxon>
    </lineage>
</organism>
<reference evidence="3" key="1">
    <citation type="submission" date="2022-07" db="EMBL/GenBank/DDBJ databases">
        <title>Genome Sequence of Leucocoprinus birnbaumii.</title>
        <authorList>
            <person name="Buettner E."/>
        </authorList>
    </citation>
    <scope>NUCLEOTIDE SEQUENCE</scope>
    <source>
        <strain evidence="3">VT141</strain>
    </source>
</reference>
<keyword evidence="2" id="KW-0472">Membrane</keyword>
<evidence type="ECO:0000313" key="3">
    <source>
        <dbReference type="EMBL" id="KAJ3567284.1"/>
    </source>
</evidence>
<keyword evidence="2" id="KW-0812">Transmembrane</keyword>
<feature type="compositionally biased region" description="Polar residues" evidence="1">
    <location>
        <begin position="48"/>
        <end position="69"/>
    </location>
</feature>
<evidence type="ECO:0000313" key="4">
    <source>
        <dbReference type="Proteomes" id="UP001213000"/>
    </source>
</evidence>
<accession>A0AAD5VTA2</accession>
<name>A0AAD5VTA2_9AGAR</name>
<sequence length="69" mass="7388">MDIKNKPVSKSMGLKFTAALAAFGVGFYIAKRSVNSKRKADLDEYRASMNQASPQLSKDSAADTTNTGS</sequence>
<proteinExistence type="predicted"/>
<evidence type="ECO:0000256" key="2">
    <source>
        <dbReference type="SAM" id="Phobius"/>
    </source>
</evidence>
<dbReference type="Proteomes" id="UP001213000">
    <property type="component" value="Unassembled WGS sequence"/>
</dbReference>
<feature type="region of interest" description="Disordered" evidence="1">
    <location>
        <begin position="45"/>
        <end position="69"/>
    </location>
</feature>
<keyword evidence="4" id="KW-1185">Reference proteome</keyword>
<comment type="caution">
    <text evidence="3">The sequence shown here is derived from an EMBL/GenBank/DDBJ whole genome shotgun (WGS) entry which is preliminary data.</text>
</comment>
<gene>
    <name evidence="3" type="ORF">NP233_g6462</name>
</gene>